<gene>
    <name evidence="2" type="ORF">EUU23_06250</name>
</gene>
<dbReference type="Proteomes" id="UP000471147">
    <property type="component" value="Unassembled WGS sequence"/>
</dbReference>
<feature type="chain" id="PRO_5026164097" evidence="1">
    <location>
        <begin position="21"/>
        <end position="288"/>
    </location>
</feature>
<evidence type="ECO:0000256" key="1">
    <source>
        <dbReference type="SAM" id="SignalP"/>
    </source>
</evidence>
<dbReference type="InterPro" id="IPR029063">
    <property type="entry name" value="SAM-dependent_MTases_sf"/>
</dbReference>
<dbReference type="PIRSF" id="PIRSF031679">
    <property type="entry name" value="Mtase_Alr7345_prd"/>
    <property type="match status" value="1"/>
</dbReference>
<comment type="caution">
    <text evidence="2">The sequence shown here is derived from an EMBL/GenBank/DDBJ whole genome shotgun (WGS) entry which is preliminary data.</text>
</comment>
<reference evidence="2 3" key="1">
    <citation type="submission" date="2019-01" db="EMBL/GenBank/DDBJ databases">
        <title>Sphingorhabdus lacus sp.nov., isolated from an oligotrophic freshwater lake.</title>
        <authorList>
            <person name="Park M."/>
        </authorList>
    </citation>
    <scope>NUCLEOTIDE SEQUENCE [LARGE SCALE GENOMIC DNA]</scope>
    <source>
        <strain evidence="2 3">IMCC26285</strain>
    </source>
</reference>
<name>A0A6I4M4Y2_9SPHN</name>
<evidence type="ECO:0000313" key="2">
    <source>
        <dbReference type="EMBL" id="MVZ97305.1"/>
    </source>
</evidence>
<protein>
    <submittedName>
        <fullName evidence="2">Methyltransferase</fullName>
    </submittedName>
</protein>
<dbReference type="SUPFAM" id="SSF53335">
    <property type="entry name" value="S-adenosyl-L-methionine-dependent methyltransferases"/>
    <property type="match status" value="1"/>
</dbReference>
<feature type="signal peptide" evidence="1">
    <location>
        <begin position="1"/>
        <end position="20"/>
    </location>
</feature>
<keyword evidence="2" id="KW-0489">Methyltransferase</keyword>
<dbReference type="GO" id="GO:0008168">
    <property type="term" value="F:methyltransferase activity"/>
    <property type="evidence" value="ECO:0007669"/>
    <property type="project" value="UniProtKB-KW"/>
</dbReference>
<keyword evidence="1" id="KW-0732">Signal</keyword>
<dbReference type="EMBL" id="SDWJ01000001">
    <property type="protein sequence ID" value="MVZ97305.1"/>
    <property type="molecule type" value="Genomic_DNA"/>
</dbReference>
<organism evidence="2 3">
    <name type="scientific">Sphingorhabdus profundilacus</name>
    <dbReference type="NCBI Taxonomy" id="2509718"/>
    <lineage>
        <taxon>Bacteria</taxon>
        <taxon>Pseudomonadati</taxon>
        <taxon>Pseudomonadota</taxon>
        <taxon>Alphaproteobacteria</taxon>
        <taxon>Sphingomonadales</taxon>
        <taxon>Sphingomonadaceae</taxon>
        <taxon>Sphingorhabdus</taxon>
    </lineage>
</organism>
<dbReference type="InterPro" id="IPR016980">
    <property type="entry name" value="S-AdoMet-dep_MeTrfase_Alr7345"/>
</dbReference>
<evidence type="ECO:0000313" key="3">
    <source>
        <dbReference type="Proteomes" id="UP000471147"/>
    </source>
</evidence>
<dbReference type="RefSeq" id="WP_160353189.1">
    <property type="nucleotide sequence ID" value="NZ_SDWJ01000001.1"/>
</dbReference>
<sequence>MKKSLLFALAATMLTVPSYADDHQGMSKAEHDKMHKAHQDRLAKILADPSRAEDSKRDKYRHPAETFEFFRLHPDHIIGEYAPGGEWISRILGKYVDEKGKFNGLYFSTDAGFGTPESHARIKASAAKFGEDVSKVTGRPATDYNGFTLDAIPEGAKGTYDRILVMRMLHNLIRFNIVDTELKRMRELLKDDGLIGIEQHRAKADAPYSYSDGNKGYLREADVIRLMEVNGFELAGKSEINANPKDTANWPDGVWTLPPQLTLKDQDKAKYEAIGESDRMTLLFKKRP</sequence>
<keyword evidence="3" id="KW-1185">Reference proteome</keyword>
<dbReference type="OrthoDB" id="9801692at2"/>
<keyword evidence="2" id="KW-0808">Transferase</keyword>
<dbReference type="Gene3D" id="3.40.50.150">
    <property type="entry name" value="Vaccinia Virus protein VP39"/>
    <property type="match status" value="1"/>
</dbReference>
<proteinExistence type="predicted"/>
<accession>A0A6I4M4Y2</accession>
<dbReference type="AlphaFoldDB" id="A0A6I4M4Y2"/>
<dbReference type="GO" id="GO:0032259">
    <property type="term" value="P:methylation"/>
    <property type="evidence" value="ECO:0007669"/>
    <property type="project" value="UniProtKB-KW"/>
</dbReference>